<gene>
    <name evidence="9" type="ORF">FCM35_KLT12648</name>
</gene>
<evidence type="ECO:0000256" key="2">
    <source>
        <dbReference type="ARBA" id="ARBA00005510"/>
    </source>
</evidence>
<evidence type="ECO:0000256" key="4">
    <source>
        <dbReference type="ARBA" id="ARBA00023163"/>
    </source>
</evidence>
<feature type="domain" description="BHLH" evidence="8">
    <location>
        <begin position="192"/>
        <end position="241"/>
    </location>
</feature>
<evidence type="ECO:0000259" key="8">
    <source>
        <dbReference type="PROSITE" id="PS50888"/>
    </source>
</evidence>
<dbReference type="GO" id="GO:0000976">
    <property type="term" value="F:transcription cis-regulatory region binding"/>
    <property type="evidence" value="ECO:0007669"/>
    <property type="project" value="UniProtKB-ARBA"/>
</dbReference>
<dbReference type="InterPro" id="IPR044660">
    <property type="entry name" value="IBH1-like"/>
</dbReference>
<reference evidence="9" key="1">
    <citation type="submission" date="2020-01" db="EMBL/GenBank/DDBJ databases">
        <title>Genome sequence of Kobresia littledalei, the first chromosome-level genome in the family Cyperaceae.</title>
        <authorList>
            <person name="Qu G."/>
        </authorList>
    </citation>
    <scope>NUCLEOTIDE SEQUENCE</scope>
    <source>
        <strain evidence="9">C.B.Clarke</strain>
        <tissue evidence="9">Leaf</tissue>
    </source>
</reference>
<name>A0A833QH27_9POAL</name>
<feature type="transmembrane region" description="Helical" evidence="7">
    <location>
        <begin position="9"/>
        <end position="27"/>
    </location>
</feature>
<dbReference type="PANTHER" id="PTHR33124">
    <property type="entry name" value="TRANSCRIPTION FACTOR IBH1-LIKE 1"/>
    <property type="match status" value="1"/>
</dbReference>
<dbReference type="InterPro" id="IPR044549">
    <property type="entry name" value="bHLH_AtIBH1-like"/>
</dbReference>
<comment type="subcellular location">
    <subcellularLocation>
        <location evidence="1">Nucleus</location>
    </subcellularLocation>
</comment>
<feature type="compositionally biased region" description="Polar residues" evidence="6">
    <location>
        <begin position="273"/>
        <end position="283"/>
    </location>
</feature>
<dbReference type="InterPro" id="IPR011598">
    <property type="entry name" value="bHLH_dom"/>
</dbReference>
<comment type="caution">
    <text evidence="9">The sequence shown here is derived from an EMBL/GenBank/DDBJ whole genome shotgun (WGS) entry which is preliminary data.</text>
</comment>
<dbReference type="Pfam" id="PF26576">
    <property type="entry name" value="IBH1_N"/>
    <property type="match status" value="1"/>
</dbReference>
<dbReference type="EMBL" id="SWLB01000024">
    <property type="protein sequence ID" value="KAF3322659.1"/>
    <property type="molecule type" value="Genomic_DNA"/>
</dbReference>
<evidence type="ECO:0000256" key="1">
    <source>
        <dbReference type="ARBA" id="ARBA00004123"/>
    </source>
</evidence>
<keyword evidence="4" id="KW-0804">Transcription</keyword>
<protein>
    <submittedName>
        <fullName evidence="9">Transcription factor bHLH147-like protein</fullName>
    </submittedName>
</protein>
<feature type="compositionally biased region" description="Basic and acidic residues" evidence="6">
    <location>
        <begin position="137"/>
        <end position="146"/>
    </location>
</feature>
<feature type="region of interest" description="Disordered" evidence="6">
    <location>
        <begin position="127"/>
        <end position="146"/>
    </location>
</feature>
<dbReference type="InterPro" id="IPR036638">
    <property type="entry name" value="HLH_DNA-bd_sf"/>
</dbReference>
<dbReference type="SUPFAM" id="SSF47459">
    <property type="entry name" value="HLH, helix-loop-helix DNA-binding domain"/>
    <property type="match status" value="1"/>
</dbReference>
<proteinExistence type="inferred from homology"/>
<dbReference type="GO" id="GO:0005634">
    <property type="term" value="C:nucleus"/>
    <property type="evidence" value="ECO:0007669"/>
    <property type="project" value="UniProtKB-SubCell"/>
</dbReference>
<dbReference type="GO" id="GO:0046983">
    <property type="term" value="F:protein dimerization activity"/>
    <property type="evidence" value="ECO:0007669"/>
    <property type="project" value="InterPro"/>
</dbReference>
<dbReference type="GO" id="GO:0006355">
    <property type="term" value="P:regulation of DNA-templated transcription"/>
    <property type="evidence" value="ECO:0007669"/>
    <property type="project" value="InterPro"/>
</dbReference>
<feature type="region of interest" description="Disordered" evidence="6">
    <location>
        <begin position="261"/>
        <end position="290"/>
    </location>
</feature>
<dbReference type="PANTHER" id="PTHR33124:SF12">
    <property type="entry name" value="TRANSCRIPTION FACTOR BHLH148"/>
    <property type="match status" value="1"/>
</dbReference>
<keyword evidence="5" id="KW-0539">Nucleus</keyword>
<dbReference type="AlphaFoldDB" id="A0A833QH27"/>
<accession>A0A833QH27</accession>
<sequence>MKPVHRIKYIYFLVYCLPFIFASIPLLRISPLFPLSPIETFQVANTQIHPTKTRFFVDPIRDFSSIYIQSIRYYYPSMEAESSTSNQQRKRKRSASETPDKPAQSTWRTDKEHHLYSSKLLEALRRVRSGSSLPRTEPPRSRAVREAADRALAISARGRTRWSRAILSSRSIKLKSNRIRVPVPSRPNRTELERNQVADREKKKSVVLQRKARVLGRLVPGCKKLSFPNLLEEASDYIKALEMQVKAMSALTEILSMIGGGTEGVPGPVQESGADTSTSSTGIDSLPPPA</sequence>
<dbReference type="Proteomes" id="UP000623129">
    <property type="component" value="Unassembled WGS sequence"/>
</dbReference>
<evidence type="ECO:0000256" key="5">
    <source>
        <dbReference type="ARBA" id="ARBA00023242"/>
    </source>
</evidence>
<dbReference type="PROSITE" id="PS50888">
    <property type="entry name" value="BHLH"/>
    <property type="match status" value="1"/>
</dbReference>
<feature type="region of interest" description="Disordered" evidence="6">
    <location>
        <begin position="82"/>
        <end position="110"/>
    </location>
</feature>
<evidence type="ECO:0000313" key="10">
    <source>
        <dbReference type="Proteomes" id="UP000623129"/>
    </source>
</evidence>
<dbReference type="InterPro" id="IPR059002">
    <property type="entry name" value="IBH1_N"/>
</dbReference>
<evidence type="ECO:0000313" key="9">
    <source>
        <dbReference type="EMBL" id="KAF3322659.1"/>
    </source>
</evidence>
<dbReference type="CDD" id="cd11444">
    <property type="entry name" value="bHLH_AtIBH1_like"/>
    <property type="match status" value="1"/>
</dbReference>
<evidence type="ECO:0000256" key="3">
    <source>
        <dbReference type="ARBA" id="ARBA00023015"/>
    </source>
</evidence>
<keyword evidence="7" id="KW-0472">Membrane</keyword>
<keyword evidence="7" id="KW-1133">Transmembrane helix</keyword>
<dbReference type="OrthoDB" id="1647165at2759"/>
<organism evidence="9 10">
    <name type="scientific">Carex littledalei</name>
    <dbReference type="NCBI Taxonomy" id="544730"/>
    <lineage>
        <taxon>Eukaryota</taxon>
        <taxon>Viridiplantae</taxon>
        <taxon>Streptophyta</taxon>
        <taxon>Embryophyta</taxon>
        <taxon>Tracheophyta</taxon>
        <taxon>Spermatophyta</taxon>
        <taxon>Magnoliopsida</taxon>
        <taxon>Liliopsida</taxon>
        <taxon>Poales</taxon>
        <taxon>Cyperaceae</taxon>
        <taxon>Cyperoideae</taxon>
        <taxon>Cariceae</taxon>
        <taxon>Carex</taxon>
        <taxon>Carex subgen. Euthyceras</taxon>
    </lineage>
</organism>
<evidence type="ECO:0000256" key="7">
    <source>
        <dbReference type="SAM" id="Phobius"/>
    </source>
</evidence>
<keyword evidence="3" id="KW-0805">Transcription regulation</keyword>
<keyword evidence="10" id="KW-1185">Reference proteome</keyword>
<evidence type="ECO:0000256" key="6">
    <source>
        <dbReference type="SAM" id="MobiDB-lite"/>
    </source>
</evidence>
<comment type="similarity">
    <text evidence="2">Belongs to the bHLH protein family.</text>
</comment>
<keyword evidence="7" id="KW-0812">Transmembrane</keyword>